<keyword evidence="2" id="KW-0472">Membrane</keyword>
<keyword evidence="2" id="KW-0812">Transmembrane</keyword>
<keyword evidence="2" id="KW-1133">Transmembrane helix</keyword>
<accession>A0A1V9YMB1</accession>
<reference evidence="3 4" key="1">
    <citation type="journal article" date="2014" name="Genome Biol. Evol.">
        <title>The secreted proteins of Achlya hypogyna and Thraustotheca clavata identify the ancestral oomycete secretome and reveal gene acquisitions by horizontal gene transfer.</title>
        <authorList>
            <person name="Misner I."/>
            <person name="Blouin N."/>
            <person name="Leonard G."/>
            <person name="Richards T.A."/>
            <person name="Lane C.E."/>
        </authorList>
    </citation>
    <scope>NUCLEOTIDE SEQUENCE [LARGE SCALE GENOMIC DNA]</scope>
    <source>
        <strain evidence="3 4">ATCC 48635</strain>
    </source>
</reference>
<dbReference type="AlphaFoldDB" id="A0A1V9YMB1"/>
<dbReference type="OrthoDB" id="79922at2759"/>
<feature type="transmembrane region" description="Helical" evidence="2">
    <location>
        <begin position="279"/>
        <end position="301"/>
    </location>
</feature>
<dbReference type="EMBL" id="JNBR01001478">
    <property type="protein sequence ID" value="OQR86851.1"/>
    <property type="molecule type" value="Genomic_DNA"/>
</dbReference>
<keyword evidence="4" id="KW-1185">Reference proteome</keyword>
<evidence type="ECO:0000313" key="3">
    <source>
        <dbReference type="EMBL" id="OQR86851.1"/>
    </source>
</evidence>
<evidence type="ECO:0000313" key="4">
    <source>
        <dbReference type="Proteomes" id="UP000243579"/>
    </source>
</evidence>
<sequence length="432" mass="47478">MPTKRELNPIAGPVRGRKPASKWYTKPSHGATSRQRTHVSPVDAVLESVFPDQKYLFRHRSLHEPLSPLKSPPQSRQATFLESYCPVPRVPLLTHACTDFDLLLNPDAGGMHDTAQLLAALNLSADGGFVFDRAYDRAKSQVVPAVSLAFSRLAAGLDTPSRQTTLREMWRQASAAMLAHWWRRVWRRWLHTAATRLHKRLRVFCIETRDAGDPRSLHALLKDRCIVESYAPGTYVLPRRDQPNAVFVVVGAIMIFFGVALSLLAAVALDYWYNDMPAAYLSLVALGFIALLLVSVVSKLLSEITDFSTARNADAVAAKIVAFEADVVVGCGYGSDVVSELVARTKWAGPTLLVAPNFVTPSLGKRVWLQTCGCTKPLQMPEKAAKTLDDGQPRSYSLLSAPCCTGSCHLSSDLALESVLLTYRCSHALPKT</sequence>
<comment type="caution">
    <text evidence="3">The sequence shown here is derived from an EMBL/GenBank/DDBJ whole genome shotgun (WGS) entry which is preliminary data.</text>
</comment>
<evidence type="ECO:0000256" key="2">
    <source>
        <dbReference type="SAM" id="Phobius"/>
    </source>
</evidence>
<evidence type="ECO:0008006" key="5">
    <source>
        <dbReference type="Google" id="ProtNLM"/>
    </source>
</evidence>
<protein>
    <recommendedName>
        <fullName evidence="5">Transmembrane protein</fullName>
    </recommendedName>
</protein>
<dbReference type="Proteomes" id="UP000243579">
    <property type="component" value="Unassembled WGS sequence"/>
</dbReference>
<organism evidence="3 4">
    <name type="scientific">Achlya hypogyna</name>
    <name type="common">Oomycete</name>
    <name type="synonym">Protoachlya hypogyna</name>
    <dbReference type="NCBI Taxonomy" id="1202772"/>
    <lineage>
        <taxon>Eukaryota</taxon>
        <taxon>Sar</taxon>
        <taxon>Stramenopiles</taxon>
        <taxon>Oomycota</taxon>
        <taxon>Saprolegniomycetes</taxon>
        <taxon>Saprolegniales</taxon>
        <taxon>Achlyaceae</taxon>
        <taxon>Achlya</taxon>
    </lineage>
</organism>
<name>A0A1V9YMB1_ACHHY</name>
<gene>
    <name evidence="3" type="ORF">ACHHYP_09836</name>
</gene>
<feature type="region of interest" description="Disordered" evidence="1">
    <location>
        <begin position="1"/>
        <end position="38"/>
    </location>
</feature>
<feature type="transmembrane region" description="Helical" evidence="2">
    <location>
        <begin position="245"/>
        <end position="273"/>
    </location>
</feature>
<evidence type="ECO:0000256" key="1">
    <source>
        <dbReference type="SAM" id="MobiDB-lite"/>
    </source>
</evidence>
<proteinExistence type="predicted"/>